<dbReference type="GO" id="GO:0003677">
    <property type="term" value="F:DNA binding"/>
    <property type="evidence" value="ECO:0007669"/>
    <property type="project" value="InterPro"/>
</dbReference>
<protein>
    <submittedName>
        <fullName evidence="2">Arc-like DNA binding domain protein</fullName>
    </submittedName>
</protein>
<dbReference type="EMBL" id="LVHD01000018">
    <property type="protein sequence ID" value="OAG75958.1"/>
    <property type="molecule type" value="Genomic_DNA"/>
</dbReference>
<evidence type="ECO:0000259" key="1">
    <source>
        <dbReference type="Pfam" id="PF03869"/>
    </source>
</evidence>
<dbReference type="InterPro" id="IPR013321">
    <property type="entry name" value="Arc_rbn_hlx_hlx"/>
</dbReference>
<feature type="domain" description="Arc-like DNA binding" evidence="1">
    <location>
        <begin position="4"/>
        <end position="44"/>
    </location>
</feature>
<proteinExistence type="predicted"/>
<comment type="caution">
    <text evidence="2">The sequence shown here is derived from an EMBL/GenBank/DDBJ whole genome shotgun (WGS) entry which is preliminary data.</text>
</comment>
<evidence type="ECO:0000313" key="3">
    <source>
        <dbReference type="Proteomes" id="UP000077349"/>
    </source>
</evidence>
<evidence type="ECO:0000313" key="2">
    <source>
        <dbReference type="EMBL" id="OAG75958.1"/>
    </source>
</evidence>
<dbReference type="SUPFAM" id="SSF47598">
    <property type="entry name" value="Ribbon-helix-helix"/>
    <property type="match status" value="1"/>
</dbReference>
<dbReference type="Pfam" id="PF03869">
    <property type="entry name" value="Arc"/>
    <property type="match status" value="1"/>
</dbReference>
<dbReference type="GO" id="GO:0006355">
    <property type="term" value="P:regulation of DNA-templated transcription"/>
    <property type="evidence" value="ECO:0007669"/>
    <property type="project" value="InterPro"/>
</dbReference>
<gene>
    <name evidence="2" type="ORF">Amal_01728</name>
</gene>
<dbReference type="InterPro" id="IPR005569">
    <property type="entry name" value="Arc_DNA-bd_dom"/>
</dbReference>
<sequence>MQVRDWAQFRVRMPPRLWEQLKSDAQKGYRSLNSEVVMILENHFAAKEKASGSGLATSPDASGSE</sequence>
<dbReference type="AlphaFoldDB" id="A0A177G6M7"/>
<dbReference type="Proteomes" id="UP000077349">
    <property type="component" value="Unassembled WGS sequence"/>
</dbReference>
<accession>A0A177G6M7</accession>
<dbReference type="InterPro" id="IPR010985">
    <property type="entry name" value="Ribbon_hlx_hlx"/>
</dbReference>
<dbReference type="Gene3D" id="1.10.1220.10">
    <property type="entry name" value="Met repressor-like"/>
    <property type="match status" value="1"/>
</dbReference>
<dbReference type="PATRIC" id="fig|178901.16.peg.1843"/>
<reference evidence="2 3" key="1">
    <citation type="submission" date="2016-03" db="EMBL/GenBank/DDBJ databases">
        <title>Draft genome sequence of Acetobacter malorum CECT 7742, a strain isolated from strawberry vinegar.</title>
        <authorList>
            <person name="Sainz F."/>
            <person name="Mas A."/>
            <person name="Torija M.J."/>
        </authorList>
    </citation>
    <scope>NUCLEOTIDE SEQUENCE [LARGE SCALE GENOMIC DNA]</scope>
    <source>
        <strain evidence="2 3">CECT 7742</strain>
    </source>
</reference>
<name>A0A177G6M7_9PROT</name>
<organism evidence="2 3">
    <name type="scientific">Acetobacter malorum</name>
    <dbReference type="NCBI Taxonomy" id="178901"/>
    <lineage>
        <taxon>Bacteria</taxon>
        <taxon>Pseudomonadati</taxon>
        <taxon>Pseudomonadota</taxon>
        <taxon>Alphaproteobacteria</taxon>
        <taxon>Acetobacterales</taxon>
        <taxon>Acetobacteraceae</taxon>
        <taxon>Acetobacter</taxon>
    </lineage>
</organism>